<dbReference type="InterPro" id="IPR000683">
    <property type="entry name" value="Gfo/Idh/MocA-like_OxRdtase_N"/>
</dbReference>
<evidence type="ECO:0000313" key="5">
    <source>
        <dbReference type="Proteomes" id="UP000001492"/>
    </source>
</evidence>
<keyword evidence="1" id="KW-0812">Transmembrane</keyword>
<name>E8RPZ9_ASTEC</name>
<dbReference type="Pfam" id="PF01408">
    <property type="entry name" value="GFO_IDH_MocA"/>
    <property type="match status" value="1"/>
</dbReference>
<dbReference type="Proteomes" id="UP000001492">
    <property type="component" value="Chromosome 1"/>
</dbReference>
<keyword evidence="5" id="KW-1185">Reference proteome</keyword>
<accession>E8RPZ9</accession>
<feature type="transmembrane region" description="Helical" evidence="1">
    <location>
        <begin position="12"/>
        <end position="32"/>
    </location>
</feature>
<dbReference type="Gene3D" id="3.40.50.720">
    <property type="entry name" value="NAD(P)-binding Rossmann-like Domain"/>
    <property type="match status" value="1"/>
</dbReference>
<keyword evidence="1" id="KW-0472">Membrane</keyword>
<dbReference type="PANTHER" id="PTHR43377">
    <property type="entry name" value="BILIVERDIN REDUCTASE A"/>
    <property type="match status" value="1"/>
</dbReference>
<gene>
    <name evidence="4" type="ordered locus">Astex_1506</name>
</gene>
<organism evidence="4 5">
    <name type="scientific">Asticcacaulis excentricus (strain ATCC 15261 / DSM 4724 / KCTC 12464 / NCIMB 9791 / VKM B-1370 / CB 48)</name>
    <dbReference type="NCBI Taxonomy" id="573065"/>
    <lineage>
        <taxon>Bacteria</taxon>
        <taxon>Pseudomonadati</taxon>
        <taxon>Pseudomonadota</taxon>
        <taxon>Alphaproteobacteria</taxon>
        <taxon>Caulobacterales</taxon>
        <taxon>Caulobacteraceae</taxon>
        <taxon>Asticcacaulis</taxon>
    </lineage>
</organism>
<keyword evidence="1" id="KW-1133">Transmembrane helix</keyword>
<feature type="domain" description="Gfo/Idh/MocA-like oxidoreductase N-terminal" evidence="2">
    <location>
        <begin position="20"/>
        <end position="140"/>
    </location>
</feature>
<dbReference type="AlphaFoldDB" id="E8RPZ9"/>
<dbReference type="GO" id="GO:0000166">
    <property type="term" value="F:nucleotide binding"/>
    <property type="evidence" value="ECO:0007669"/>
    <property type="project" value="InterPro"/>
</dbReference>
<dbReference type="STRING" id="573065.Astex_1506"/>
<dbReference type="eggNOG" id="COG0673">
    <property type="taxonomic scope" value="Bacteria"/>
</dbReference>
<dbReference type="InterPro" id="IPR036291">
    <property type="entry name" value="NAD(P)-bd_dom_sf"/>
</dbReference>
<feature type="domain" description="GFO/IDH/MocA-like oxidoreductase" evidence="3">
    <location>
        <begin position="175"/>
        <end position="250"/>
    </location>
</feature>
<reference evidence="5" key="1">
    <citation type="submission" date="2010-12" db="EMBL/GenBank/DDBJ databases">
        <title>Complete sequence of chromosome 1 of Asticcacaulis excentricus CB 48.</title>
        <authorList>
            <consortium name="US DOE Joint Genome Institute"/>
            <person name="Lucas S."/>
            <person name="Copeland A."/>
            <person name="Lapidus A."/>
            <person name="Cheng J.-F."/>
            <person name="Bruce D."/>
            <person name="Goodwin L."/>
            <person name="Pitluck S."/>
            <person name="Teshima H."/>
            <person name="Davenport K."/>
            <person name="Detter J.C."/>
            <person name="Han C."/>
            <person name="Tapia R."/>
            <person name="Land M."/>
            <person name="Hauser L."/>
            <person name="Jeffries C."/>
            <person name="Kyrpides N."/>
            <person name="Ivanova N."/>
            <person name="Ovchinnikova G."/>
            <person name="Brun Y.V."/>
            <person name="Woyke T."/>
        </authorList>
    </citation>
    <scope>NUCLEOTIDE SEQUENCE [LARGE SCALE GENOMIC DNA]</scope>
    <source>
        <strain evidence="5">ATCC 15261 / DSM 4724 / KCTC 12464 / NCIMB 9791 / VKM B-1370 / CB 48</strain>
    </source>
</reference>
<dbReference type="SUPFAM" id="SSF55347">
    <property type="entry name" value="Glyceraldehyde-3-phosphate dehydrogenase-like, C-terminal domain"/>
    <property type="match status" value="1"/>
</dbReference>
<dbReference type="SUPFAM" id="SSF51735">
    <property type="entry name" value="NAD(P)-binding Rossmann-fold domains"/>
    <property type="match status" value="1"/>
</dbReference>
<proteinExistence type="predicted"/>
<sequence length="333" mass="35497">MYNGRRSMAYKGVRLMTVLRAGVAGAGVFGVYHANKYKEAEAAGLVRFVGIYDLEKSRAEVAAEKLGVKAFGGDEFEAFLAELDVITVAVPAFAHAQVALKALAAGVHTYVEKPLAITVEDGDAMVALAAEKGVVLACGHQERAVFEAMGLYAVPERPLRMEAVRNGTISTRNLDVSVVLDLMIHDLDLGLTLAAGEAGGIEVSARFRQEAGYTAVGADEVSAEVKFDDGFVATFAASRMAEARERTMRLVYPSGEVFIDLLNRKFENGTPFDLNPDFAQADIARDPLGTSVFRFLDMVAGQRDKPLATGAEALKALCLALAIDDAVSGKDAV</sequence>
<dbReference type="InterPro" id="IPR055170">
    <property type="entry name" value="GFO_IDH_MocA-like_dom"/>
</dbReference>
<evidence type="ECO:0000259" key="2">
    <source>
        <dbReference type="Pfam" id="PF01408"/>
    </source>
</evidence>
<dbReference type="Gene3D" id="3.30.360.10">
    <property type="entry name" value="Dihydrodipicolinate Reductase, domain 2"/>
    <property type="match status" value="1"/>
</dbReference>
<dbReference type="EMBL" id="CP002395">
    <property type="protein sequence ID" value="ADU13172.1"/>
    <property type="molecule type" value="Genomic_DNA"/>
</dbReference>
<evidence type="ECO:0000256" key="1">
    <source>
        <dbReference type="SAM" id="Phobius"/>
    </source>
</evidence>
<dbReference type="HOGENOM" id="CLU_023194_10_0_5"/>
<evidence type="ECO:0000259" key="3">
    <source>
        <dbReference type="Pfam" id="PF22725"/>
    </source>
</evidence>
<dbReference type="Pfam" id="PF22725">
    <property type="entry name" value="GFO_IDH_MocA_C3"/>
    <property type="match status" value="1"/>
</dbReference>
<dbReference type="KEGG" id="aex:Astex_1506"/>
<dbReference type="PANTHER" id="PTHR43377:SF1">
    <property type="entry name" value="BILIVERDIN REDUCTASE A"/>
    <property type="match status" value="1"/>
</dbReference>
<evidence type="ECO:0000313" key="4">
    <source>
        <dbReference type="EMBL" id="ADU13172.1"/>
    </source>
</evidence>
<dbReference type="InterPro" id="IPR051450">
    <property type="entry name" value="Gfo/Idh/MocA_Oxidoreductases"/>
</dbReference>
<protein>
    <submittedName>
        <fullName evidence="4">Oxidoreductase domain protein</fullName>
    </submittedName>
</protein>